<feature type="compositionally biased region" description="Polar residues" evidence="1">
    <location>
        <begin position="656"/>
        <end position="666"/>
    </location>
</feature>
<feature type="region of interest" description="Disordered" evidence="1">
    <location>
        <begin position="563"/>
        <end position="703"/>
    </location>
</feature>
<gene>
    <name evidence="2" type="ORF">POSPLADRAFT_1177590</name>
</gene>
<proteinExistence type="predicted"/>
<dbReference type="GeneID" id="36333471"/>
<protein>
    <submittedName>
        <fullName evidence="2">Uncharacterized protein</fullName>
    </submittedName>
</protein>
<evidence type="ECO:0000313" key="3">
    <source>
        <dbReference type="Proteomes" id="UP000194127"/>
    </source>
</evidence>
<feature type="compositionally biased region" description="Basic residues" evidence="1">
    <location>
        <begin position="608"/>
        <end position="621"/>
    </location>
</feature>
<feature type="compositionally biased region" description="Low complexity" evidence="1">
    <location>
        <begin position="667"/>
        <end position="690"/>
    </location>
</feature>
<dbReference type="STRING" id="670580.A0A1X6NC61"/>
<sequence length="859" mass="96582">MPPAKGKPALSTSRDLVPVGPREVFAKNLSRRDENGNKPLTARALVLRNGKYGARGTGELMAMGRMSGREKLDLLSEDLIERSKTAIGTPFRLERCINIADSQLAANLDEINDLQDPDLFYNKIKAEVEARTPQTPSKSVSDLLRNASYVASIVAARIHNAYMLASAWRLVGDTLRELSEAGVQDTTVKTYLGKNANIRAKYLVLYDIVNIVAQAGQSKFALLATTAPHYSQYFKRFEDSETGELEYVFDWAYLKDMHKSFIDSIIVELCLPQSPLPRQILFQILHEAIEESPREAKRFPQAVWDAVGDLSVIVQLQEYLESPLLGAEGDAWKKQPREMPEEYEDWVDAQIFSEKASKMYANFKDTIYPLEKTKFAYVLDNMWKFVNLSYKEVCGKDIDSLWQLEDVKQMAPQWHAFYVAGSKRRGSGDESDDDDMPGLLPVKSKGKASGKNPPRLAITNGDGESDASMPSLQTVSDSSDEDESDDEGDYDDYSDDDDHKTESESGYDTDDEDALRDMLREAMDAAMATPDFFDPKSAALEFDELTEDRKGNPFLKLLGSLRGRMFSSNPTLRTTDRTEPRRPYASGKSRKTTIEDVVDEDDASTSTAKKKKKKPRKKKRPATAASTQETLAEQPAPQSPTVHGAPASPGKKKTTPRPTQNPLHNPSINTSINSSATTLPHLSTTSLPLPQSAQSAHKYMRTEGLVTKLKEKVKSRPESNSLELIPEKKGFFSRFKKDKTAEEEEGKNGSKFSYFSKLSKKTATYMHQLLQTSEDEKKGLAPMKWENFLKVMREMGFSYDPSTAGSSVRFDPPDRRDKPITFHKPHPDPTLHPVMLKEFSKKLKRYYGWSEEDFYKATQ</sequence>
<feature type="region of interest" description="Disordered" evidence="1">
    <location>
        <begin position="422"/>
        <end position="522"/>
    </location>
</feature>
<dbReference type="RefSeq" id="XP_024342948.1">
    <property type="nucleotide sequence ID" value="XM_024488522.1"/>
</dbReference>
<organism evidence="2 3">
    <name type="scientific">Postia placenta MAD-698-R-SB12</name>
    <dbReference type="NCBI Taxonomy" id="670580"/>
    <lineage>
        <taxon>Eukaryota</taxon>
        <taxon>Fungi</taxon>
        <taxon>Dikarya</taxon>
        <taxon>Basidiomycota</taxon>
        <taxon>Agaricomycotina</taxon>
        <taxon>Agaricomycetes</taxon>
        <taxon>Polyporales</taxon>
        <taxon>Adustoporiaceae</taxon>
        <taxon>Rhodonia</taxon>
    </lineage>
</organism>
<feature type="compositionally biased region" description="Acidic residues" evidence="1">
    <location>
        <begin position="505"/>
        <end position="514"/>
    </location>
</feature>
<dbReference type="AlphaFoldDB" id="A0A1X6NC61"/>
<name>A0A1X6NC61_9APHY</name>
<dbReference type="InterPro" id="IPR012933">
    <property type="entry name" value="HicA_mRNA_interferase"/>
</dbReference>
<keyword evidence="3" id="KW-1185">Reference proteome</keyword>
<dbReference type="PANTHER" id="PTHR40788:SF1">
    <property type="entry name" value="IPA PROTEIN"/>
    <property type="match status" value="1"/>
</dbReference>
<reference evidence="2 3" key="1">
    <citation type="submission" date="2017-04" db="EMBL/GenBank/DDBJ databases">
        <title>Genome Sequence of the Model Brown-Rot Fungus Postia placenta SB12.</title>
        <authorList>
            <consortium name="DOE Joint Genome Institute"/>
            <person name="Gaskell J."/>
            <person name="Kersten P."/>
            <person name="Larrondo L.F."/>
            <person name="Canessa P."/>
            <person name="Martinez D."/>
            <person name="Hibbett D."/>
            <person name="Schmoll M."/>
            <person name="Kubicek C.P."/>
            <person name="Martinez A.T."/>
            <person name="Yadav J."/>
            <person name="Master E."/>
            <person name="Magnuson J.K."/>
            <person name="James T."/>
            <person name="Yaver D."/>
            <person name="Berka R."/>
            <person name="Labutti K."/>
            <person name="Lipzen A."/>
            <person name="Aerts A."/>
            <person name="Barry K."/>
            <person name="Henrissat B."/>
            <person name="Blanchette R."/>
            <person name="Grigoriev I."/>
            <person name="Cullen D."/>
        </authorList>
    </citation>
    <scope>NUCLEOTIDE SEQUENCE [LARGE SCALE GENOMIC DNA]</scope>
    <source>
        <strain evidence="2 3">MAD-698-R-SB12</strain>
    </source>
</reference>
<dbReference type="EMBL" id="KZ110592">
    <property type="protein sequence ID" value="OSX66154.1"/>
    <property type="molecule type" value="Genomic_DNA"/>
</dbReference>
<feature type="compositionally biased region" description="Basic and acidic residues" evidence="1">
    <location>
        <begin position="811"/>
        <end position="829"/>
    </location>
</feature>
<feature type="region of interest" description="Disordered" evidence="1">
    <location>
        <begin position="801"/>
        <end position="829"/>
    </location>
</feature>
<accession>A0A1X6NC61</accession>
<evidence type="ECO:0000256" key="1">
    <source>
        <dbReference type="SAM" id="MobiDB-lite"/>
    </source>
</evidence>
<feature type="compositionally biased region" description="Acidic residues" evidence="1">
    <location>
        <begin position="478"/>
        <end position="496"/>
    </location>
</feature>
<evidence type="ECO:0000313" key="2">
    <source>
        <dbReference type="EMBL" id="OSX66154.1"/>
    </source>
</evidence>
<dbReference type="PANTHER" id="PTHR40788">
    <property type="entry name" value="CLR5 DOMAIN-CONTAINING PROTEIN-RELATED"/>
    <property type="match status" value="1"/>
</dbReference>
<dbReference type="OrthoDB" id="2922289at2759"/>
<dbReference type="GO" id="GO:0003729">
    <property type="term" value="F:mRNA binding"/>
    <property type="evidence" value="ECO:0007669"/>
    <property type="project" value="InterPro"/>
</dbReference>
<dbReference type="Proteomes" id="UP000194127">
    <property type="component" value="Unassembled WGS sequence"/>
</dbReference>
<dbReference type="Pfam" id="PF07927">
    <property type="entry name" value="HicA_toxin"/>
    <property type="match status" value="1"/>
</dbReference>